<accession>A0AAE1SMQ6</accession>
<comment type="caution">
    <text evidence="2">The sequence shown here is derived from an EMBL/GenBank/DDBJ whole genome shotgun (WGS) entry which is preliminary data.</text>
</comment>
<keyword evidence="3" id="KW-1185">Reference proteome</keyword>
<dbReference type="EMBL" id="JAVYJV010000004">
    <property type="protein sequence ID" value="KAK4372258.1"/>
    <property type="molecule type" value="Genomic_DNA"/>
</dbReference>
<dbReference type="InterPro" id="IPR036885">
    <property type="entry name" value="SWIB_MDM2_dom_sf"/>
</dbReference>
<organism evidence="2 3">
    <name type="scientific">Anisodus tanguticus</name>
    <dbReference type="NCBI Taxonomy" id="243964"/>
    <lineage>
        <taxon>Eukaryota</taxon>
        <taxon>Viridiplantae</taxon>
        <taxon>Streptophyta</taxon>
        <taxon>Embryophyta</taxon>
        <taxon>Tracheophyta</taxon>
        <taxon>Spermatophyta</taxon>
        <taxon>Magnoliopsida</taxon>
        <taxon>eudicotyledons</taxon>
        <taxon>Gunneridae</taxon>
        <taxon>Pentapetalae</taxon>
        <taxon>asterids</taxon>
        <taxon>lamiids</taxon>
        <taxon>Solanales</taxon>
        <taxon>Solanaceae</taxon>
        <taxon>Solanoideae</taxon>
        <taxon>Hyoscyameae</taxon>
        <taxon>Anisodus</taxon>
    </lineage>
</organism>
<dbReference type="InterPro" id="IPR003121">
    <property type="entry name" value="SWIB_MDM2_domain"/>
</dbReference>
<gene>
    <name evidence="2" type="ORF">RND71_007642</name>
</gene>
<dbReference type="Gene3D" id="1.10.245.10">
    <property type="entry name" value="SWIB/MDM2 domain"/>
    <property type="match status" value="1"/>
</dbReference>
<feature type="domain" description="DM2" evidence="1">
    <location>
        <begin position="93"/>
        <end position="129"/>
    </location>
</feature>
<protein>
    <recommendedName>
        <fullName evidence="1">DM2 domain-containing protein</fullName>
    </recommendedName>
</protein>
<evidence type="ECO:0000313" key="3">
    <source>
        <dbReference type="Proteomes" id="UP001291623"/>
    </source>
</evidence>
<evidence type="ECO:0000259" key="1">
    <source>
        <dbReference type="Pfam" id="PF02201"/>
    </source>
</evidence>
<proteinExistence type="predicted"/>
<dbReference type="Proteomes" id="UP001291623">
    <property type="component" value="Unassembled WGS sequence"/>
</dbReference>
<reference evidence="2" key="1">
    <citation type="submission" date="2023-12" db="EMBL/GenBank/DDBJ databases">
        <title>Genome assembly of Anisodus tanguticus.</title>
        <authorList>
            <person name="Wang Y.-J."/>
        </authorList>
    </citation>
    <scope>NUCLEOTIDE SEQUENCE</scope>
    <source>
        <strain evidence="2">KB-2021</strain>
        <tissue evidence="2">Leaf</tissue>
    </source>
</reference>
<dbReference type="Pfam" id="PF02201">
    <property type="entry name" value="SWIB"/>
    <property type="match status" value="1"/>
</dbReference>
<dbReference type="SUPFAM" id="SSF47592">
    <property type="entry name" value="SWIB/MDM2 domain"/>
    <property type="match status" value="1"/>
</dbReference>
<name>A0AAE1SMQ6_9SOLA</name>
<dbReference type="CDD" id="cd10567">
    <property type="entry name" value="SWIB-MDM2_like"/>
    <property type="match status" value="1"/>
</dbReference>
<sequence>MQHNRRAEPSPNITRFNLERSVLKWFVGGKGKVVQVSSRSKGRLEKSRDVTENYINCLKKNVAEIVEEKDLFVGMSHKGAEWTLLGHGIDQLNPMNKREINCDRKLKTLLGGKDKVGFIEVSKLLSAHFVKPS</sequence>
<evidence type="ECO:0000313" key="2">
    <source>
        <dbReference type="EMBL" id="KAK4372258.1"/>
    </source>
</evidence>
<dbReference type="AlphaFoldDB" id="A0AAE1SMQ6"/>